<accession>G5K3K0</accession>
<evidence type="ECO:0000313" key="1">
    <source>
        <dbReference type="EMBL" id="EHI69363.1"/>
    </source>
</evidence>
<gene>
    <name evidence="1" type="ORF">STRIC_1370</name>
</gene>
<reference evidence="1 2" key="1">
    <citation type="journal article" date="2014" name="Int. J. Syst. Evol. Microbiol.">
        <title>Phylogenomics and the dynamic genome evolution of the genus Streptococcus.</title>
        <authorList>
            <consortium name="The Broad Institute Genome Sequencing Platform"/>
            <person name="Richards V.P."/>
            <person name="Palmer S.R."/>
            <person name="Pavinski Bitar P.D."/>
            <person name="Qin X."/>
            <person name="Weinstock G.M."/>
            <person name="Highlander S.K."/>
            <person name="Town C.D."/>
            <person name="Burne R.A."/>
            <person name="Stanhope M.J."/>
        </authorList>
    </citation>
    <scope>NUCLEOTIDE SEQUENCE [LARGE SCALE GENOMIC DNA]</scope>
    <source>
        <strain evidence="1 2">707-05</strain>
    </source>
</reference>
<dbReference type="STRING" id="764299.STRIC_1370"/>
<proteinExistence type="predicted"/>
<dbReference type="AlphaFoldDB" id="G5K3K0"/>
<evidence type="ECO:0000313" key="2">
    <source>
        <dbReference type="Proteomes" id="UP000003330"/>
    </source>
</evidence>
<name>G5K3K0_9STRE</name>
<comment type="caution">
    <text evidence="1">The sequence shown here is derived from an EMBL/GenBank/DDBJ whole genome shotgun (WGS) entry which is preliminary data.</text>
</comment>
<sequence>MHNYQNYKKKYPKKIEKRASGLKLILVFFSEKKSNKGSYFKVSLSGLKKVKK</sequence>
<dbReference type="EMBL" id="AEUX02000006">
    <property type="protein sequence ID" value="EHI69363.1"/>
    <property type="molecule type" value="Genomic_DNA"/>
</dbReference>
<organism evidence="1 2">
    <name type="scientific">Streptococcus ictaluri 707-05</name>
    <dbReference type="NCBI Taxonomy" id="764299"/>
    <lineage>
        <taxon>Bacteria</taxon>
        <taxon>Bacillati</taxon>
        <taxon>Bacillota</taxon>
        <taxon>Bacilli</taxon>
        <taxon>Lactobacillales</taxon>
        <taxon>Streptococcaceae</taxon>
        <taxon>Streptococcus</taxon>
    </lineage>
</organism>
<protein>
    <submittedName>
        <fullName evidence="1">Uncharacterized protein</fullName>
    </submittedName>
</protein>
<dbReference type="Proteomes" id="UP000003330">
    <property type="component" value="Unassembled WGS sequence"/>
</dbReference>
<keyword evidence="2" id="KW-1185">Reference proteome</keyword>